<evidence type="ECO:0000256" key="1">
    <source>
        <dbReference type="SAM" id="Phobius"/>
    </source>
</evidence>
<dbReference type="PANTHER" id="PTHR13301">
    <property type="entry name" value="X-BOX TRANSCRIPTION FACTOR-RELATED"/>
    <property type="match status" value="1"/>
</dbReference>
<evidence type="ECO:0000313" key="3">
    <source>
        <dbReference type="Proteomes" id="UP000236291"/>
    </source>
</evidence>
<sequence length="86" mass="10363">MGRGRVVYRLFAISLFVAISLIWLHRFNHIITTNHTQQEEEDDGGIWVWLGLLGAELWFGFYWILTQAFRWNQLVFRHPFKNRLSQ</sequence>
<keyword evidence="1" id="KW-1133">Transmembrane helix</keyword>
<dbReference type="AlphaFoldDB" id="A0A2K3JP74"/>
<feature type="non-terminal residue" evidence="2">
    <location>
        <position position="86"/>
    </location>
</feature>
<feature type="transmembrane region" description="Helical" evidence="1">
    <location>
        <begin position="46"/>
        <end position="65"/>
    </location>
</feature>
<reference evidence="2 3" key="2">
    <citation type="journal article" date="2017" name="Front. Plant Sci.">
        <title>Gene Classification and Mining of Molecular Markers Useful in Red Clover (Trifolium pratense) Breeding.</title>
        <authorList>
            <person name="Istvanek J."/>
            <person name="Dluhosova J."/>
            <person name="Dluhos P."/>
            <person name="Patkova L."/>
            <person name="Nedelnik J."/>
            <person name="Repkova J."/>
        </authorList>
    </citation>
    <scope>NUCLEOTIDE SEQUENCE [LARGE SCALE GENOMIC DNA]</scope>
    <source>
        <strain evidence="3">cv. Tatra</strain>
        <tissue evidence="2">Young leaves</tissue>
    </source>
</reference>
<accession>A0A2K3JP74</accession>
<evidence type="ECO:0000313" key="2">
    <source>
        <dbReference type="EMBL" id="PNX55845.1"/>
    </source>
</evidence>
<proteinExistence type="predicted"/>
<feature type="transmembrane region" description="Helical" evidence="1">
    <location>
        <begin position="7"/>
        <end position="26"/>
    </location>
</feature>
<dbReference type="STRING" id="57577.A0A2K3JP74"/>
<organism evidence="2 3">
    <name type="scientific">Trifolium pratense</name>
    <name type="common">Red clover</name>
    <dbReference type="NCBI Taxonomy" id="57577"/>
    <lineage>
        <taxon>Eukaryota</taxon>
        <taxon>Viridiplantae</taxon>
        <taxon>Streptophyta</taxon>
        <taxon>Embryophyta</taxon>
        <taxon>Tracheophyta</taxon>
        <taxon>Spermatophyta</taxon>
        <taxon>Magnoliopsida</taxon>
        <taxon>eudicotyledons</taxon>
        <taxon>Gunneridae</taxon>
        <taxon>Pentapetalae</taxon>
        <taxon>rosids</taxon>
        <taxon>fabids</taxon>
        <taxon>Fabales</taxon>
        <taxon>Fabaceae</taxon>
        <taxon>Papilionoideae</taxon>
        <taxon>50 kb inversion clade</taxon>
        <taxon>NPAAA clade</taxon>
        <taxon>Hologalegina</taxon>
        <taxon>IRL clade</taxon>
        <taxon>Trifolieae</taxon>
        <taxon>Trifolium</taxon>
    </lineage>
</organism>
<name>A0A2K3JP74_TRIPR</name>
<keyword evidence="1" id="KW-0472">Membrane</keyword>
<comment type="caution">
    <text evidence="2">The sequence shown here is derived from an EMBL/GenBank/DDBJ whole genome shotgun (WGS) entry which is preliminary data.</text>
</comment>
<gene>
    <name evidence="2" type="ORF">L195_g049476</name>
</gene>
<reference evidence="2 3" key="1">
    <citation type="journal article" date="2014" name="Am. J. Bot.">
        <title>Genome assembly and annotation for red clover (Trifolium pratense; Fabaceae).</title>
        <authorList>
            <person name="Istvanek J."/>
            <person name="Jaros M."/>
            <person name="Krenek A."/>
            <person name="Repkova J."/>
        </authorList>
    </citation>
    <scope>NUCLEOTIDE SEQUENCE [LARGE SCALE GENOMIC DNA]</scope>
    <source>
        <strain evidence="3">cv. Tatra</strain>
        <tissue evidence="2">Young leaves</tissue>
    </source>
</reference>
<keyword evidence="1" id="KW-0812">Transmembrane</keyword>
<dbReference type="EMBL" id="ASHM01073033">
    <property type="protein sequence ID" value="PNX55845.1"/>
    <property type="molecule type" value="Genomic_DNA"/>
</dbReference>
<protein>
    <submittedName>
        <fullName evidence="2">Cellulose synthase-like protein e1-like</fullName>
    </submittedName>
</protein>
<dbReference type="Proteomes" id="UP000236291">
    <property type="component" value="Unassembled WGS sequence"/>
</dbReference>